<evidence type="ECO:0008006" key="4">
    <source>
        <dbReference type="Google" id="ProtNLM"/>
    </source>
</evidence>
<dbReference type="PROSITE" id="PS51257">
    <property type="entry name" value="PROKAR_LIPOPROTEIN"/>
    <property type="match status" value="1"/>
</dbReference>
<evidence type="ECO:0000313" key="2">
    <source>
        <dbReference type="EMBL" id="PIZ99523.1"/>
    </source>
</evidence>
<proteinExistence type="predicted"/>
<dbReference type="EMBL" id="PFPO01000023">
    <property type="protein sequence ID" value="PIZ99523.1"/>
    <property type="molecule type" value="Genomic_DNA"/>
</dbReference>
<organism evidence="2 3">
    <name type="scientific">Candidatus Komeilibacteria bacterium CG_4_10_14_0_2_um_filter_37_10</name>
    <dbReference type="NCBI Taxonomy" id="1974470"/>
    <lineage>
        <taxon>Bacteria</taxon>
        <taxon>Candidatus Komeiliibacteriota</taxon>
    </lineage>
</organism>
<evidence type="ECO:0000256" key="1">
    <source>
        <dbReference type="SAM" id="SignalP"/>
    </source>
</evidence>
<sequence>MKKLSLVFIILMMVIIAGCAKSNVVRQAEQQKQAENKVKGVLEVLTVDAAGVATPGVDVWVWQKDKYSDGEVFGKQTSSQDGVALFELPGGSYIINLAPNKYFSTATEVTKSMIYLDVKADGERWQRTLQLPVNIQASGFSFCEDLGCLEEKFALCEPAKLTIQTTDSNNQPVNMTMMVVGWEKDKCHYEAIGATVRNCFFNKKDLSKDLAKELMGAENKGLQKIITKSCQ</sequence>
<evidence type="ECO:0000313" key="3">
    <source>
        <dbReference type="Proteomes" id="UP000230405"/>
    </source>
</evidence>
<feature type="chain" id="PRO_5014734256" description="Carboxypeptidase regulatory-like domain-containing protein" evidence="1">
    <location>
        <begin position="21"/>
        <end position="231"/>
    </location>
</feature>
<dbReference type="AlphaFoldDB" id="A0A2M7VFU8"/>
<dbReference type="Proteomes" id="UP000230405">
    <property type="component" value="Unassembled WGS sequence"/>
</dbReference>
<accession>A0A2M7VFU8</accession>
<gene>
    <name evidence="2" type="ORF">COX77_01360</name>
</gene>
<protein>
    <recommendedName>
        <fullName evidence="4">Carboxypeptidase regulatory-like domain-containing protein</fullName>
    </recommendedName>
</protein>
<keyword evidence="1" id="KW-0732">Signal</keyword>
<reference evidence="3" key="1">
    <citation type="submission" date="2017-09" db="EMBL/GenBank/DDBJ databases">
        <title>Depth-based differentiation of microbial function through sediment-hosted aquifers and enrichment of novel symbionts in the deep terrestrial subsurface.</title>
        <authorList>
            <person name="Probst A.J."/>
            <person name="Ladd B."/>
            <person name="Jarett J.K."/>
            <person name="Geller-Mcgrath D.E."/>
            <person name="Sieber C.M.K."/>
            <person name="Emerson J.B."/>
            <person name="Anantharaman K."/>
            <person name="Thomas B.C."/>
            <person name="Malmstrom R."/>
            <person name="Stieglmeier M."/>
            <person name="Klingl A."/>
            <person name="Woyke T."/>
            <person name="Ryan C.M."/>
            <person name="Banfield J.F."/>
        </authorList>
    </citation>
    <scope>NUCLEOTIDE SEQUENCE [LARGE SCALE GENOMIC DNA]</scope>
</reference>
<comment type="caution">
    <text evidence="2">The sequence shown here is derived from an EMBL/GenBank/DDBJ whole genome shotgun (WGS) entry which is preliminary data.</text>
</comment>
<name>A0A2M7VFU8_9BACT</name>
<feature type="signal peptide" evidence="1">
    <location>
        <begin position="1"/>
        <end position="20"/>
    </location>
</feature>